<evidence type="ECO:0000256" key="3">
    <source>
        <dbReference type="ARBA" id="ARBA00022679"/>
    </source>
</evidence>
<gene>
    <name evidence="11" type="ORF">RMAR0315_LOCUS11091</name>
</gene>
<dbReference type="InterPro" id="IPR011009">
    <property type="entry name" value="Kinase-like_dom_sf"/>
</dbReference>
<dbReference type="SUPFAM" id="SSF56112">
    <property type="entry name" value="Protein kinase-like (PK-like)"/>
    <property type="match status" value="1"/>
</dbReference>
<dbReference type="FunFam" id="1.10.510.10:FF:000571">
    <property type="entry name" value="Maternal embryonic leucine zipper kinase"/>
    <property type="match status" value="1"/>
</dbReference>
<comment type="catalytic activity">
    <reaction evidence="8">
        <text>L-seryl-[protein] + ATP = O-phospho-L-seryl-[protein] + ADP + H(+)</text>
        <dbReference type="Rhea" id="RHEA:17989"/>
        <dbReference type="Rhea" id="RHEA-COMP:9863"/>
        <dbReference type="Rhea" id="RHEA-COMP:11604"/>
        <dbReference type="ChEBI" id="CHEBI:15378"/>
        <dbReference type="ChEBI" id="CHEBI:29999"/>
        <dbReference type="ChEBI" id="CHEBI:30616"/>
        <dbReference type="ChEBI" id="CHEBI:83421"/>
        <dbReference type="ChEBI" id="CHEBI:456216"/>
        <dbReference type="EC" id="2.7.11.1"/>
    </reaction>
</comment>
<dbReference type="SMART" id="SM00220">
    <property type="entry name" value="S_TKc"/>
    <property type="match status" value="1"/>
</dbReference>
<evidence type="ECO:0000256" key="2">
    <source>
        <dbReference type="ARBA" id="ARBA00022527"/>
    </source>
</evidence>
<dbReference type="PROSITE" id="PS00107">
    <property type="entry name" value="PROTEIN_KINASE_ATP"/>
    <property type="match status" value="1"/>
</dbReference>
<dbReference type="InterPro" id="IPR017441">
    <property type="entry name" value="Protein_kinase_ATP_BS"/>
</dbReference>
<evidence type="ECO:0000256" key="4">
    <source>
        <dbReference type="ARBA" id="ARBA00022741"/>
    </source>
</evidence>
<evidence type="ECO:0000256" key="9">
    <source>
        <dbReference type="PROSITE-ProRule" id="PRU10141"/>
    </source>
</evidence>
<organism evidence="11">
    <name type="scientific">Rhodosorus marinus</name>
    <dbReference type="NCBI Taxonomy" id="101924"/>
    <lineage>
        <taxon>Eukaryota</taxon>
        <taxon>Rhodophyta</taxon>
        <taxon>Stylonematophyceae</taxon>
        <taxon>Stylonematales</taxon>
        <taxon>Stylonemataceae</taxon>
        <taxon>Rhodosorus</taxon>
    </lineage>
</organism>
<dbReference type="PANTHER" id="PTHR43895">
    <property type="entry name" value="CALCIUM/CALMODULIN-DEPENDENT PROTEIN KINASE KINASE-RELATED"/>
    <property type="match status" value="1"/>
</dbReference>
<keyword evidence="3" id="KW-0808">Transferase</keyword>
<comment type="catalytic activity">
    <reaction evidence="7">
        <text>L-threonyl-[protein] + ATP = O-phospho-L-threonyl-[protein] + ADP + H(+)</text>
        <dbReference type="Rhea" id="RHEA:46608"/>
        <dbReference type="Rhea" id="RHEA-COMP:11060"/>
        <dbReference type="Rhea" id="RHEA-COMP:11605"/>
        <dbReference type="ChEBI" id="CHEBI:15378"/>
        <dbReference type="ChEBI" id="CHEBI:30013"/>
        <dbReference type="ChEBI" id="CHEBI:30616"/>
        <dbReference type="ChEBI" id="CHEBI:61977"/>
        <dbReference type="ChEBI" id="CHEBI:456216"/>
        <dbReference type="EC" id="2.7.11.1"/>
    </reaction>
</comment>
<dbReference type="AlphaFoldDB" id="A0A7S0G6F0"/>
<evidence type="ECO:0000256" key="7">
    <source>
        <dbReference type="ARBA" id="ARBA00047899"/>
    </source>
</evidence>
<dbReference type="Gene3D" id="1.10.510.10">
    <property type="entry name" value="Transferase(Phosphotransferase) domain 1"/>
    <property type="match status" value="1"/>
</dbReference>
<proteinExistence type="predicted"/>
<keyword evidence="2" id="KW-0723">Serine/threonine-protein kinase</keyword>
<accession>A0A7S0G6F0</accession>
<evidence type="ECO:0000259" key="10">
    <source>
        <dbReference type="PROSITE" id="PS50011"/>
    </source>
</evidence>
<dbReference type="GO" id="GO:0007165">
    <property type="term" value="P:signal transduction"/>
    <property type="evidence" value="ECO:0007669"/>
    <property type="project" value="TreeGrafter"/>
</dbReference>
<dbReference type="FunFam" id="3.30.200.20:FF:000003">
    <property type="entry name" value="Non-specific serine/threonine protein kinase"/>
    <property type="match status" value="1"/>
</dbReference>
<dbReference type="GO" id="GO:0005524">
    <property type="term" value="F:ATP binding"/>
    <property type="evidence" value="ECO:0007669"/>
    <property type="project" value="UniProtKB-UniRule"/>
</dbReference>
<dbReference type="InterPro" id="IPR000719">
    <property type="entry name" value="Prot_kinase_dom"/>
</dbReference>
<evidence type="ECO:0000256" key="1">
    <source>
        <dbReference type="ARBA" id="ARBA00012513"/>
    </source>
</evidence>
<feature type="domain" description="Protein kinase" evidence="10">
    <location>
        <begin position="8"/>
        <end position="145"/>
    </location>
</feature>
<protein>
    <recommendedName>
        <fullName evidence="1">non-specific serine/threonine protein kinase</fullName>
        <ecNumber evidence="1">2.7.11.1</ecNumber>
    </recommendedName>
</protein>
<dbReference type="PANTHER" id="PTHR43895:SF32">
    <property type="entry name" value="SERINE_THREONINE-PROTEIN KINASE CHK1"/>
    <property type="match status" value="1"/>
</dbReference>
<dbReference type="PROSITE" id="PS50011">
    <property type="entry name" value="PROTEIN_KINASE_DOM"/>
    <property type="match status" value="1"/>
</dbReference>
<reference evidence="11" key="1">
    <citation type="submission" date="2021-01" db="EMBL/GenBank/DDBJ databases">
        <authorList>
            <person name="Corre E."/>
            <person name="Pelletier E."/>
            <person name="Niang G."/>
            <person name="Scheremetjew M."/>
            <person name="Finn R."/>
            <person name="Kale V."/>
            <person name="Holt S."/>
            <person name="Cochrane G."/>
            <person name="Meng A."/>
            <person name="Brown T."/>
            <person name="Cohen L."/>
        </authorList>
    </citation>
    <scope>NUCLEOTIDE SEQUENCE</scope>
    <source>
        <strain evidence="11">UTEX LB 2760</strain>
    </source>
</reference>
<dbReference type="GO" id="GO:0004674">
    <property type="term" value="F:protein serine/threonine kinase activity"/>
    <property type="evidence" value="ECO:0007669"/>
    <property type="project" value="UniProtKB-KW"/>
</dbReference>
<evidence type="ECO:0000256" key="6">
    <source>
        <dbReference type="ARBA" id="ARBA00022840"/>
    </source>
</evidence>
<dbReference type="EC" id="2.7.11.1" evidence="1"/>
<evidence type="ECO:0000256" key="8">
    <source>
        <dbReference type="ARBA" id="ARBA00048679"/>
    </source>
</evidence>
<sequence length="145" mass="16395">MTSRVGKYLFFETLGTGSFGKVKLGVHEETGDRVAIKIMDKGDIKAHEMAANVRREIAIMKALEHRNIVNLRQVLTSANKLYIVMDLVTGGELFTKIYKHGALPEPLARKYFQELVDGVSYCHSKGVYHRDLKPENSSSTRRQDL</sequence>
<name>A0A7S0G6F0_9RHOD</name>
<keyword evidence="6 9" id="KW-0067">ATP-binding</keyword>
<evidence type="ECO:0000256" key="5">
    <source>
        <dbReference type="ARBA" id="ARBA00022777"/>
    </source>
</evidence>
<keyword evidence="4 9" id="KW-0547">Nucleotide-binding</keyword>
<keyword evidence="5" id="KW-0418">Kinase</keyword>
<evidence type="ECO:0000313" key="11">
    <source>
        <dbReference type="EMBL" id="CAD8401088.1"/>
    </source>
</evidence>
<feature type="binding site" evidence="9">
    <location>
        <position position="37"/>
    </location>
    <ligand>
        <name>ATP</name>
        <dbReference type="ChEBI" id="CHEBI:30616"/>
    </ligand>
</feature>
<dbReference type="EMBL" id="HBEK01020356">
    <property type="protein sequence ID" value="CAD8401088.1"/>
    <property type="molecule type" value="Transcribed_RNA"/>
</dbReference>
<dbReference type="Pfam" id="PF00069">
    <property type="entry name" value="Pkinase"/>
    <property type="match status" value="1"/>
</dbReference>